<gene>
    <name evidence="3" type="primary">LOC111604329</name>
</gene>
<dbReference type="OMA" id="YNHTFAY"/>
<dbReference type="GeneID" id="111604329"/>
<keyword evidence="1" id="KW-1133">Transmembrane helix</keyword>
<keyword evidence="2" id="KW-1185">Reference proteome</keyword>
<dbReference type="OrthoDB" id="7868201at2759"/>
<evidence type="ECO:0000256" key="1">
    <source>
        <dbReference type="SAM" id="Phobius"/>
    </source>
</evidence>
<dbReference type="RefSeq" id="XP_023178159.2">
    <property type="nucleotide sequence ID" value="XM_023322391.2"/>
</dbReference>
<organism evidence="2 3">
    <name type="scientific">Drosophila hydei</name>
    <name type="common">Fruit fly</name>
    <dbReference type="NCBI Taxonomy" id="7224"/>
    <lineage>
        <taxon>Eukaryota</taxon>
        <taxon>Metazoa</taxon>
        <taxon>Ecdysozoa</taxon>
        <taxon>Arthropoda</taxon>
        <taxon>Hexapoda</taxon>
        <taxon>Insecta</taxon>
        <taxon>Pterygota</taxon>
        <taxon>Neoptera</taxon>
        <taxon>Endopterygota</taxon>
        <taxon>Diptera</taxon>
        <taxon>Brachycera</taxon>
        <taxon>Muscomorpha</taxon>
        <taxon>Ephydroidea</taxon>
        <taxon>Drosophilidae</taxon>
        <taxon>Drosophila</taxon>
    </lineage>
</organism>
<proteinExistence type="predicted"/>
<evidence type="ECO:0000313" key="3">
    <source>
        <dbReference type="RefSeq" id="XP_023178159.2"/>
    </source>
</evidence>
<dbReference type="KEGG" id="dhe:111604329"/>
<keyword evidence="1" id="KW-0812">Transmembrane</keyword>
<dbReference type="AlphaFoldDB" id="A0A6J1MC01"/>
<reference evidence="3" key="1">
    <citation type="submission" date="2025-08" db="UniProtKB">
        <authorList>
            <consortium name="RefSeq"/>
        </authorList>
    </citation>
    <scope>IDENTIFICATION</scope>
    <source>
        <strain evidence="3">15085-1641.00</strain>
        <tissue evidence="3">Whole body</tissue>
    </source>
</reference>
<keyword evidence="1" id="KW-0472">Membrane</keyword>
<protein>
    <submittedName>
        <fullName evidence="3">Uncharacterized protein LOC111604329</fullName>
    </submittedName>
</protein>
<dbReference type="Proteomes" id="UP000504633">
    <property type="component" value="Unplaced"/>
</dbReference>
<evidence type="ECO:0000313" key="2">
    <source>
        <dbReference type="Proteomes" id="UP000504633"/>
    </source>
</evidence>
<name>A0A6J1MC01_DROHY</name>
<accession>A0A6J1MC01</accession>
<sequence length="131" mass="14975">MYYTLHCLKKLKMASPNPKCCMETRTCRSIAEIVSKYKKLCDQTSQVLARSTCRDCGRLIGRCNFDLLKSQKRFNFIRSKELCIGIFFGGIFLLSGLTLLLIRRYNHTFIYGSGGCKSGVLWTYNDCVVMA</sequence>
<feature type="transmembrane region" description="Helical" evidence="1">
    <location>
        <begin position="82"/>
        <end position="102"/>
    </location>
</feature>